<dbReference type="CDD" id="cd07996">
    <property type="entry name" value="WGR_MMR_like"/>
    <property type="match status" value="1"/>
</dbReference>
<dbReference type="PROSITE" id="PS51977">
    <property type="entry name" value="WGR"/>
    <property type="match status" value="1"/>
</dbReference>
<sequence>MSPADLKIATRKFSEAVHLRRIDPTRNMARFYEVSLEPSLFGTWAVVRRWGRIGCQGRIRLELCDSADDAFDCIKRLISAKRRRGYQTVV</sequence>
<dbReference type="RefSeq" id="WP_243068938.1">
    <property type="nucleotide sequence ID" value="NZ_JAIVFK010000018.1"/>
</dbReference>
<gene>
    <name evidence="2" type="ORF">K2U94_19385</name>
</gene>
<accession>A0ABS9ZBX8</accession>
<organism evidence="2 3">
    <name type="scientific">Candidatus Rhodoblastus alkanivorans</name>
    <dbReference type="NCBI Taxonomy" id="2954117"/>
    <lineage>
        <taxon>Bacteria</taxon>
        <taxon>Pseudomonadati</taxon>
        <taxon>Pseudomonadota</taxon>
        <taxon>Alphaproteobacteria</taxon>
        <taxon>Hyphomicrobiales</taxon>
        <taxon>Rhodoblastaceae</taxon>
        <taxon>Rhodoblastus</taxon>
    </lineage>
</organism>
<protein>
    <submittedName>
        <fullName evidence="2">WGR domain-containing protein</fullName>
    </submittedName>
</protein>
<dbReference type="EMBL" id="JAIVFP010000002">
    <property type="protein sequence ID" value="MCI4684906.1"/>
    <property type="molecule type" value="Genomic_DNA"/>
</dbReference>
<dbReference type="Gene3D" id="2.20.140.10">
    <property type="entry name" value="WGR domain"/>
    <property type="match status" value="1"/>
</dbReference>
<evidence type="ECO:0000313" key="2">
    <source>
        <dbReference type="EMBL" id="MCI4684906.1"/>
    </source>
</evidence>
<evidence type="ECO:0000259" key="1">
    <source>
        <dbReference type="PROSITE" id="PS51977"/>
    </source>
</evidence>
<dbReference type="InterPro" id="IPR049809">
    <property type="entry name" value="YehF/YfeS-like_WGR"/>
</dbReference>
<proteinExistence type="predicted"/>
<evidence type="ECO:0000313" key="3">
    <source>
        <dbReference type="Proteomes" id="UP001139104"/>
    </source>
</evidence>
<dbReference type="SMART" id="SM00773">
    <property type="entry name" value="WGR"/>
    <property type="match status" value="1"/>
</dbReference>
<dbReference type="InterPro" id="IPR008893">
    <property type="entry name" value="WGR_domain"/>
</dbReference>
<dbReference type="Pfam" id="PF05406">
    <property type="entry name" value="WGR"/>
    <property type="match status" value="1"/>
</dbReference>
<feature type="domain" description="WGR" evidence="1">
    <location>
        <begin position="9"/>
        <end position="90"/>
    </location>
</feature>
<dbReference type="SUPFAM" id="SSF142921">
    <property type="entry name" value="WGR domain-like"/>
    <property type="match status" value="1"/>
</dbReference>
<dbReference type="InterPro" id="IPR036930">
    <property type="entry name" value="WGR_dom_sf"/>
</dbReference>
<comment type="caution">
    <text evidence="2">The sequence shown here is derived from an EMBL/GenBank/DDBJ whole genome shotgun (WGS) entry which is preliminary data.</text>
</comment>
<keyword evidence="3" id="KW-1185">Reference proteome</keyword>
<reference evidence="2" key="1">
    <citation type="journal article" date="2022" name="ISME J.">
        <title>Identification of active gaseous-alkane degraders at natural gas seeps.</title>
        <authorList>
            <person name="Farhan Ul Haque M."/>
            <person name="Hernandez M."/>
            <person name="Crombie A.T."/>
            <person name="Murrell J.C."/>
        </authorList>
    </citation>
    <scope>NUCLEOTIDE SEQUENCE</scope>
    <source>
        <strain evidence="2">PC2</strain>
    </source>
</reference>
<dbReference type="Proteomes" id="UP001139104">
    <property type="component" value="Unassembled WGS sequence"/>
</dbReference>
<name>A0ABS9ZBX8_9HYPH</name>